<dbReference type="RefSeq" id="XP_058984744.1">
    <property type="nucleotide sequence ID" value="XM_059128761.1"/>
</dbReference>
<accession>A0ABM3VG26</accession>
<keyword evidence="7 10" id="KW-0472">Membrane</keyword>
<proteinExistence type="inferred from homology"/>
<keyword evidence="11" id="KW-1185">Reference proteome</keyword>
<comment type="similarity">
    <text evidence="10">Belongs to the insect chemoreceptor superfamily. Heteromeric odorant receptor channel (TC 1.A.69) family.</text>
</comment>
<feature type="transmembrane region" description="Helical" evidence="10">
    <location>
        <begin position="300"/>
        <end position="320"/>
    </location>
</feature>
<dbReference type="Pfam" id="PF02949">
    <property type="entry name" value="7tm_6"/>
    <property type="match status" value="1"/>
</dbReference>
<keyword evidence="9 10" id="KW-0807">Transducer</keyword>
<dbReference type="InterPro" id="IPR004117">
    <property type="entry name" value="7tm6_olfct_rcpt"/>
</dbReference>
<evidence type="ECO:0000256" key="3">
    <source>
        <dbReference type="ARBA" id="ARBA00022606"/>
    </source>
</evidence>
<keyword evidence="2" id="KW-1003">Cell membrane</keyword>
<evidence type="ECO:0000256" key="5">
    <source>
        <dbReference type="ARBA" id="ARBA00022725"/>
    </source>
</evidence>
<keyword evidence="3 10" id="KW-0716">Sensory transduction</keyword>
<feature type="transmembrane region" description="Helical" evidence="10">
    <location>
        <begin position="69"/>
        <end position="91"/>
    </location>
</feature>
<keyword evidence="4 10" id="KW-0812">Transmembrane</keyword>
<organism evidence="11 12">
    <name type="scientific">Musca domestica</name>
    <name type="common">House fly</name>
    <dbReference type="NCBI Taxonomy" id="7370"/>
    <lineage>
        <taxon>Eukaryota</taxon>
        <taxon>Metazoa</taxon>
        <taxon>Ecdysozoa</taxon>
        <taxon>Arthropoda</taxon>
        <taxon>Hexapoda</taxon>
        <taxon>Insecta</taxon>
        <taxon>Pterygota</taxon>
        <taxon>Neoptera</taxon>
        <taxon>Endopterygota</taxon>
        <taxon>Diptera</taxon>
        <taxon>Brachycera</taxon>
        <taxon>Muscomorpha</taxon>
        <taxon>Muscoidea</taxon>
        <taxon>Muscidae</taxon>
        <taxon>Musca</taxon>
    </lineage>
</organism>
<sequence length="397" mass="44980">MAMLHSERFVNIVRITRFCANVCGADVFDANYRVNIRTAFVLTVIGSSFAFLAYTMIDGYAKEGDWTIIVQVLALAGGTLLQGFCVFLTFIKEQENLRFLLTECYDIYEKYERMDSDYRVYLDRGVRLLAKLMKLSAFINAMLVFGMSSFTFLYNFIYGTKATIVYAFAPGLDVATPVGFWATNFIQAGFIAVGGFGLYSGDMSVLTPISQIPTFQGILQCKFREINQLLDDDYESAEERGIKTMAALKDILEFHQKYLIFLKVSREASYWSVFAKVGTCIIGIVGALFCIMLGSWPAGYIYMLYCFVMMQVFCVMGTLVQKTNDDFIHACYNDVRWYDLTIREKKMLNIMLIMTQNTKGLSVGSVIPLSMNTGLQVTKTIYSLTMLLMNFVIENEA</sequence>
<evidence type="ECO:0000313" key="12">
    <source>
        <dbReference type="RefSeq" id="XP_058984744.1"/>
    </source>
</evidence>
<evidence type="ECO:0000256" key="8">
    <source>
        <dbReference type="ARBA" id="ARBA00023170"/>
    </source>
</evidence>
<feature type="transmembrane region" description="Helical" evidence="10">
    <location>
        <begin position="137"/>
        <end position="158"/>
    </location>
</feature>
<dbReference type="PANTHER" id="PTHR21137">
    <property type="entry name" value="ODORANT RECEPTOR"/>
    <property type="match status" value="1"/>
</dbReference>
<name>A0ABM3VG26_MUSDO</name>
<protein>
    <recommendedName>
        <fullName evidence="10">Odorant receptor</fullName>
    </recommendedName>
</protein>
<dbReference type="Proteomes" id="UP001652621">
    <property type="component" value="Unplaced"/>
</dbReference>
<evidence type="ECO:0000256" key="10">
    <source>
        <dbReference type="RuleBase" id="RU351113"/>
    </source>
</evidence>
<feature type="transmembrane region" description="Helical" evidence="10">
    <location>
        <begin position="39"/>
        <end position="57"/>
    </location>
</feature>
<comment type="caution">
    <text evidence="10">Lacks conserved residue(s) required for the propagation of feature annotation.</text>
</comment>
<evidence type="ECO:0000256" key="9">
    <source>
        <dbReference type="ARBA" id="ARBA00023224"/>
    </source>
</evidence>
<feature type="transmembrane region" description="Helical" evidence="10">
    <location>
        <begin position="178"/>
        <end position="199"/>
    </location>
</feature>
<evidence type="ECO:0000313" key="11">
    <source>
        <dbReference type="Proteomes" id="UP001652621"/>
    </source>
</evidence>
<dbReference type="GeneID" id="101890332"/>
<evidence type="ECO:0000256" key="6">
    <source>
        <dbReference type="ARBA" id="ARBA00022989"/>
    </source>
</evidence>
<gene>
    <name evidence="12" type="primary">LOC101890332</name>
</gene>
<evidence type="ECO:0000256" key="2">
    <source>
        <dbReference type="ARBA" id="ARBA00022475"/>
    </source>
</evidence>
<keyword evidence="5 10" id="KW-0552">Olfaction</keyword>
<keyword evidence="6 10" id="KW-1133">Transmembrane helix</keyword>
<evidence type="ECO:0000256" key="1">
    <source>
        <dbReference type="ARBA" id="ARBA00004651"/>
    </source>
</evidence>
<dbReference type="PANTHER" id="PTHR21137:SF35">
    <property type="entry name" value="ODORANT RECEPTOR 19A-RELATED"/>
    <property type="match status" value="1"/>
</dbReference>
<feature type="transmembrane region" description="Helical" evidence="10">
    <location>
        <begin position="273"/>
        <end position="294"/>
    </location>
</feature>
<evidence type="ECO:0000256" key="7">
    <source>
        <dbReference type="ARBA" id="ARBA00023136"/>
    </source>
</evidence>
<reference evidence="12" key="1">
    <citation type="submission" date="2025-08" db="UniProtKB">
        <authorList>
            <consortium name="RefSeq"/>
        </authorList>
    </citation>
    <scope>IDENTIFICATION</scope>
    <source>
        <strain evidence="12">Aabys</strain>
        <tissue evidence="12">Whole body</tissue>
    </source>
</reference>
<evidence type="ECO:0000256" key="4">
    <source>
        <dbReference type="ARBA" id="ARBA00022692"/>
    </source>
</evidence>
<keyword evidence="8 10" id="KW-0675">Receptor</keyword>
<comment type="subcellular location">
    <subcellularLocation>
        <location evidence="1 10">Cell membrane</location>
        <topology evidence="1 10">Multi-pass membrane protein</topology>
    </subcellularLocation>
</comment>